<accession>A0AAF0ZQL1</accession>
<protein>
    <submittedName>
        <fullName evidence="1">Uncharacterized protein</fullName>
    </submittedName>
</protein>
<dbReference type="Proteomes" id="UP001234989">
    <property type="component" value="Chromosome 9"/>
</dbReference>
<dbReference type="EMBL" id="CP133620">
    <property type="protein sequence ID" value="WMV45454.1"/>
    <property type="molecule type" value="Genomic_DNA"/>
</dbReference>
<proteinExistence type="predicted"/>
<evidence type="ECO:0000313" key="2">
    <source>
        <dbReference type="Proteomes" id="UP001234989"/>
    </source>
</evidence>
<name>A0AAF0ZQL1_SOLVR</name>
<evidence type="ECO:0000313" key="1">
    <source>
        <dbReference type="EMBL" id="WMV45454.1"/>
    </source>
</evidence>
<organism evidence="1 2">
    <name type="scientific">Solanum verrucosum</name>
    <dbReference type="NCBI Taxonomy" id="315347"/>
    <lineage>
        <taxon>Eukaryota</taxon>
        <taxon>Viridiplantae</taxon>
        <taxon>Streptophyta</taxon>
        <taxon>Embryophyta</taxon>
        <taxon>Tracheophyta</taxon>
        <taxon>Spermatophyta</taxon>
        <taxon>Magnoliopsida</taxon>
        <taxon>eudicotyledons</taxon>
        <taxon>Gunneridae</taxon>
        <taxon>Pentapetalae</taxon>
        <taxon>asterids</taxon>
        <taxon>lamiids</taxon>
        <taxon>Solanales</taxon>
        <taxon>Solanaceae</taxon>
        <taxon>Solanoideae</taxon>
        <taxon>Solaneae</taxon>
        <taxon>Solanum</taxon>
    </lineage>
</organism>
<keyword evidence="2" id="KW-1185">Reference proteome</keyword>
<dbReference type="AlphaFoldDB" id="A0AAF0ZQL1"/>
<gene>
    <name evidence="1" type="ORF">MTR67_038839</name>
</gene>
<sequence>MVMTTGHGKAHRVALASWEMCQVKELLVKGPRAPPRDV</sequence>
<reference evidence="1" key="1">
    <citation type="submission" date="2023-08" db="EMBL/GenBank/DDBJ databases">
        <title>A de novo genome assembly of Solanum verrucosum Schlechtendal, a Mexican diploid species geographically isolated from the other diploid A-genome species in potato relatives.</title>
        <authorList>
            <person name="Hosaka K."/>
        </authorList>
    </citation>
    <scope>NUCLEOTIDE SEQUENCE</scope>
    <source>
        <tissue evidence="1">Young leaves</tissue>
    </source>
</reference>